<name>A0ACC3NQE7_9PEZI</name>
<dbReference type="Proteomes" id="UP001281147">
    <property type="component" value="Unassembled WGS sequence"/>
</dbReference>
<gene>
    <name evidence="1" type="ORF">LTR37_003725</name>
</gene>
<accession>A0ACC3NQE7</accession>
<comment type="caution">
    <text evidence="1">The sequence shown here is derived from an EMBL/GenBank/DDBJ whole genome shotgun (WGS) entry which is preliminary data.</text>
</comment>
<dbReference type="EMBL" id="JAUTXU010000021">
    <property type="protein sequence ID" value="KAK3720675.1"/>
    <property type="molecule type" value="Genomic_DNA"/>
</dbReference>
<evidence type="ECO:0000313" key="1">
    <source>
        <dbReference type="EMBL" id="KAK3720675.1"/>
    </source>
</evidence>
<organism evidence="1 2">
    <name type="scientific">Vermiconidia calcicola</name>
    <dbReference type="NCBI Taxonomy" id="1690605"/>
    <lineage>
        <taxon>Eukaryota</taxon>
        <taxon>Fungi</taxon>
        <taxon>Dikarya</taxon>
        <taxon>Ascomycota</taxon>
        <taxon>Pezizomycotina</taxon>
        <taxon>Dothideomycetes</taxon>
        <taxon>Dothideomycetidae</taxon>
        <taxon>Mycosphaerellales</taxon>
        <taxon>Extremaceae</taxon>
        <taxon>Vermiconidia</taxon>
    </lineage>
</organism>
<proteinExistence type="predicted"/>
<sequence>MPLGYERLNERAQRPNSQINFIKPLTSSSPEDQKIAKDFLERIAAQCYPVMKKDYLSVMALEEYPPNPEFLGRNFNAGEVIQLVLKDKAGRWLSFKFVQMVMMHELAHCKQMNHSSFFWRVRNQYAEQMKELWSKKYTGEGLWGRGLELTSGQYVHDRMPDNADVPEHLCGGTYRSGRGRKRKRGKDGAEKAPKMSYAERQQKRIAKKFGSHGEGYGLGEDELVRGALEQKGKRGVGKPKVAKSKRGRELRANAALARFEAAKSQTLEKTPELQEDDGSETESDGSDGDLADGMNIMDTLERIKDQRGRDLYKVCGDEGGQHDGEEEEGGQNEMDELRMMETNGEVRTDDDKPPMPASAPRKSQVNVPRRHEDSETESDPDDDDELAPAAPDATMSRGDTRRGQKNVQRLHEDLETEGEPDNDEPAAAAMRTTLRRAMNTSGVADEHVTNTQPLHSDGGAQQAPSVAVENAPSTTATLPAAETAGNVLACPICSLENEADSPTCMACSHVLKTTLMPNYWRCKSAQCKSSKYVNPGDAGRCGLCGAQKPLRQTNAIGVIGGDVLRWD</sequence>
<keyword evidence="2" id="KW-1185">Reference proteome</keyword>
<reference evidence="1" key="1">
    <citation type="submission" date="2023-07" db="EMBL/GenBank/DDBJ databases">
        <title>Black Yeasts Isolated from many extreme environments.</title>
        <authorList>
            <person name="Coleine C."/>
            <person name="Stajich J.E."/>
            <person name="Selbmann L."/>
        </authorList>
    </citation>
    <scope>NUCLEOTIDE SEQUENCE</scope>
    <source>
        <strain evidence="1">CCFEE 5714</strain>
    </source>
</reference>
<protein>
    <submittedName>
        <fullName evidence="1">Uncharacterized protein</fullName>
    </submittedName>
</protein>
<evidence type="ECO:0000313" key="2">
    <source>
        <dbReference type="Proteomes" id="UP001281147"/>
    </source>
</evidence>